<evidence type="ECO:0000256" key="1">
    <source>
        <dbReference type="SAM" id="MobiDB-lite"/>
    </source>
</evidence>
<proteinExistence type="predicted"/>
<feature type="region of interest" description="Disordered" evidence="1">
    <location>
        <begin position="273"/>
        <end position="381"/>
    </location>
</feature>
<keyword evidence="6" id="KW-1185">Reference proteome</keyword>
<gene>
    <name evidence="5" type="ORF">SAMN04487946_104104</name>
</gene>
<feature type="compositionally biased region" description="Polar residues" evidence="1">
    <location>
        <begin position="135"/>
        <end position="150"/>
    </location>
</feature>
<feature type="compositionally biased region" description="Basic and acidic residues" evidence="1">
    <location>
        <begin position="190"/>
        <end position="200"/>
    </location>
</feature>
<dbReference type="AlphaFoldDB" id="A0A1H3FPV5"/>
<dbReference type="STRING" id="660517.SAMN04487946_104104"/>
<sequence length="479" mass="50443">MTNMAKQPYSSFDALASVIEQLGADGRSVDRVEAAADGEDGELRATVEVDVPLEEGDDGVRIEPSDTAADGLRFELSLPGLRRNPEIGDTDADVTVRSREATVAGAAVRTTLEVVIVAPEGSRSDEARSPADSGALSTTPASTPQESTPAASPDSEPAVERTASVDDDARPEENEAAATTDESQRSPLSGREESGTEPDRVLGAPDASDVGGEAPTAVRDESVPPYEDTPYLRRLYEVCDTFDEMSERIEMDVSAETVRRYMIDADVHSPRSYTLGDAEVSTTDDDETQSEAATRSEAATQNGAATHAVEHAADSGSTTDDGRTPDVADATGQRDASDATPEAAPSKASEGEQRADETAPPAPDGSSERRGDGDGSQATAEDAEELLAPDSLPDEQLIADGIGLPETLTLPDVVDAVIDARTVHEVGRELGLEHDRTRRLLRQLNVLDLVLCRVSNASGGRCSVETVAGRIRQCTIESA</sequence>
<dbReference type="Proteomes" id="UP000199170">
    <property type="component" value="Unassembled WGS sequence"/>
</dbReference>
<dbReference type="InterPro" id="IPR058810">
    <property type="entry name" value="DUF8073_C"/>
</dbReference>
<feature type="compositionally biased region" description="Basic and acidic residues" evidence="1">
    <location>
        <begin position="163"/>
        <end position="173"/>
    </location>
</feature>
<evidence type="ECO:0000259" key="2">
    <source>
        <dbReference type="Pfam" id="PF26270"/>
    </source>
</evidence>
<dbReference type="Pfam" id="PF26272">
    <property type="entry name" value="DUF8073_N"/>
    <property type="match status" value="1"/>
</dbReference>
<evidence type="ECO:0000259" key="4">
    <source>
        <dbReference type="Pfam" id="PF26272"/>
    </source>
</evidence>
<dbReference type="InterPro" id="IPR058811">
    <property type="entry name" value="DUF8073_N"/>
</dbReference>
<evidence type="ECO:0000313" key="5">
    <source>
        <dbReference type="EMBL" id="SDX93026.1"/>
    </source>
</evidence>
<dbReference type="InterPro" id="IPR058809">
    <property type="entry name" value="DUF8073_M"/>
</dbReference>
<reference evidence="6" key="1">
    <citation type="submission" date="2016-10" db="EMBL/GenBank/DDBJ databases">
        <authorList>
            <person name="Varghese N."/>
            <person name="Submissions S."/>
        </authorList>
    </citation>
    <scope>NUCLEOTIDE SEQUENCE [LARGE SCALE GENOMIC DNA]</scope>
    <source>
        <strain evidence="6">CGMCC 1.10118</strain>
    </source>
</reference>
<feature type="compositionally biased region" description="Polar residues" evidence="1">
    <location>
        <begin position="290"/>
        <end position="304"/>
    </location>
</feature>
<dbReference type="Pfam" id="PF26271">
    <property type="entry name" value="DUF8073_M"/>
    <property type="match status" value="1"/>
</dbReference>
<feature type="domain" description="DUF8073" evidence="2">
    <location>
        <begin position="412"/>
        <end position="475"/>
    </location>
</feature>
<evidence type="ECO:0000259" key="3">
    <source>
        <dbReference type="Pfam" id="PF26271"/>
    </source>
</evidence>
<protein>
    <submittedName>
        <fullName evidence="5">Uncharacterized protein</fullName>
    </submittedName>
</protein>
<feature type="region of interest" description="Disordered" evidence="1">
    <location>
        <begin position="120"/>
        <end position="230"/>
    </location>
</feature>
<organism evidence="5 6">
    <name type="scientific">Halobellus clavatus</name>
    <dbReference type="NCBI Taxonomy" id="660517"/>
    <lineage>
        <taxon>Archaea</taxon>
        <taxon>Methanobacteriati</taxon>
        <taxon>Methanobacteriota</taxon>
        <taxon>Stenosarchaea group</taxon>
        <taxon>Halobacteria</taxon>
        <taxon>Halobacteriales</taxon>
        <taxon>Haloferacaceae</taxon>
        <taxon>Halobellus</taxon>
    </lineage>
</organism>
<dbReference type="EMBL" id="FNPB01000004">
    <property type="protein sequence ID" value="SDX93026.1"/>
    <property type="molecule type" value="Genomic_DNA"/>
</dbReference>
<evidence type="ECO:0000313" key="6">
    <source>
        <dbReference type="Proteomes" id="UP000199170"/>
    </source>
</evidence>
<feature type="domain" description="DUF8073" evidence="3">
    <location>
        <begin position="226"/>
        <end position="266"/>
    </location>
</feature>
<name>A0A1H3FPV5_9EURY</name>
<feature type="domain" description="DUF8073" evidence="4">
    <location>
        <begin position="10"/>
        <end position="116"/>
    </location>
</feature>
<dbReference type="Pfam" id="PF26270">
    <property type="entry name" value="DUF8073_C"/>
    <property type="match status" value="1"/>
</dbReference>
<accession>A0A1H3FPV5</accession>